<dbReference type="SUPFAM" id="SSF48264">
    <property type="entry name" value="Cytochrome P450"/>
    <property type="match status" value="1"/>
</dbReference>
<evidence type="ECO:0000256" key="6">
    <source>
        <dbReference type="ARBA" id="ARBA00023002"/>
    </source>
</evidence>
<evidence type="ECO:0000256" key="2">
    <source>
        <dbReference type="ARBA" id="ARBA00005179"/>
    </source>
</evidence>
<evidence type="ECO:0000256" key="4">
    <source>
        <dbReference type="ARBA" id="ARBA00022617"/>
    </source>
</evidence>
<dbReference type="Pfam" id="PF00067">
    <property type="entry name" value="p450"/>
    <property type="match status" value="1"/>
</dbReference>
<dbReference type="PANTHER" id="PTHR46300:SF7">
    <property type="entry name" value="P450, PUTATIVE (EUROFUNG)-RELATED"/>
    <property type="match status" value="1"/>
</dbReference>
<keyword evidence="5 9" id="KW-0479">Metal-binding</keyword>
<dbReference type="InterPro" id="IPR001128">
    <property type="entry name" value="Cyt_P450"/>
</dbReference>
<dbReference type="InterPro" id="IPR017972">
    <property type="entry name" value="Cyt_P450_CS"/>
</dbReference>
<dbReference type="InterPro" id="IPR002401">
    <property type="entry name" value="Cyt_P450_E_grp-I"/>
</dbReference>
<dbReference type="GO" id="GO:0005506">
    <property type="term" value="F:iron ion binding"/>
    <property type="evidence" value="ECO:0007669"/>
    <property type="project" value="InterPro"/>
</dbReference>
<dbReference type="Gene3D" id="1.10.630.10">
    <property type="entry name" value="Cytochrome P450"/>
    <property type="match status" value="1"/>
</dbReference>
<evidence type="ECO:0000256" key="3">
    <source>
        <dbReference type="ARBA" id="ARBA00010617"/>
    </source>
</evidence>
<evidence type="ECO:0000256" key="5">
    <source>
        <dbReference type="ARBA" id="ARBA00022723"/>
    </source>
</evidence>
<dbReference type="EMBL" id="JAOTPV010000002">
    <property type="protein sequence ID" value="KAJ4487579.1"/>
    <property type="molecule type" value="Genomic_DNA"/>
</dbReference>
<dbReference type="GO" id="GO:0016705">
    <property type="term" value="F:oxidoreductase activity, acting on paired donors, with incorporation or reduction of molecular oxygen"/>
    <property type="evidence" value="ECO:0007669"/>
    <property type="project" value="InterPro"/>
</dbReference>
<gene>
    <name evidence="11" type="ORF">J3R30DRAFT_3654090</name>
</gene>
<organism evidence="11 12">
    <name type="scientific">Lentinula aciculospora</name>
    <dbReference type="NCBI Taxonomy" id="153920"/>
    <lineage>
        <taxon>Eukaryota</taxon>
        <taxon>Fungi</taxon>
        <taxon>Dikarya</taxon>
        <taxon>Basidiomycota</taxon>
        <taxon>Agaricomycotina</taxon>
        <taxon>Agaricomycetes</taxon>
        <taxon>Agaricomycetidae</taxon>
        <taxon>Agaricales</taxon>
        <taxon>Marasmiineae</taxon>
        <taxon>Omphalotaceae</taxon>
        <taxon>Lentinula</taxon>
    </lineage>
</organism>
<dbReference type="GO" id="GO:0020037">
    <property type="term" value="F:heme binding"/>
    <property type="evidence" value="ECO:0007669"/>
    <property type="project" value="InterPro"/>
</dbReference>
<name>A0A9W9DUX3_9AGAR</name>
<dbReference type="PRINTS" id="PR00463">
    <property type="entry name" value="EP450I"/>
</dbReference>
<dbReference type="GO" id="GO:0004497">
    <property type="term" value="F:monooxygenase activity"/>
    <property type="evidence" value="ECO:0007669"/>
    <property type="project" value="UniProtKB-KW"/>
</dbReference>
<dbReference type="PROSITE" id="PS00086">
    <property type="entry name" value="CYTOCHROME_P450"/>
    <property type="match status" value="1"/>
</dbReference>
<keyword evidence="6 10" id="KW-0560">Oxidoreductase</keyword>
<sequence length="488" mass="55362">MLLTFSAATTDLSWSQFLLSALLSLIFFVVIAQLTPIWTRYQLPPSLTKYGRTPAQPWVVYAEASKDLGPLITLPRSLMGPPVIVINTAAAASELLDKRSVFACRPNIPMAQLMGRQNNIGFTFYGNRLREMRKVLHSLLTPSAVTTHWKHLIDSQSLTLIQRLLKSPETFNEEVEVSVQEMIVCLAYGKKPDEEYIKTARQVMQDTWTALQHHRWMVNAIPLLQYIPSWLPGAGFKRLAADAKERFERMTRAPFFAVKFEMLNGVADPCFVRLALEDNAQHPTQAHEEVVMYAAGSLFSGMFDTISPIISSFLLTFILLMTHHQAIQRRAYEEIIATIGDHRLPNLYDQSSLPFLDAVIQEVHRFHPPVPLATHSTYAEDHYEGHCIPKKSWVLGNIWAMTHESSRYDRPEVFDPDRFMQRGIQHAAPDPRMQTFGFGRRQCPGLHMANAVIFLNVARILVSFTILPPLEKGDPVPPLLQFVTAFIS</sequence>
<dbReference type="InterPro" id="IPR036396">
    <property type="entry name" value="Cyt_P450_sf"/>
</dbReference>
<dbReference type="OrthoDB" id="2789670at2759"/>
<dbReference type="Proteomes" id="UP001150266">
    <property type="component" value="Unassembled WGS sequence"/>
</dbReference>
<protein>
    <submittedName>
        <fullName evidence="11">Cytochrome P450</fullName>
    </submittedName>
</protein>
<dbReference type="AlphaFoldDB" id="A0A9W9DUX3"/>
<keyword evidence="4 9" id="KW-0349">Heme</keyword>
<feature type="binding site" description="axial binding residue" evidence="9">
    <location>
        <position position="443"/>
    </location>
    <ligand>
        <name>heme</name>
        <dbReference type="ChEBI" id="CHEBI:30413"/>
    </ligand>
    <ligandPart>
        <name>Fe</name>
        <dbReference type="ChEBI" id="CHEBI:18248"/>
    </ligandPart>
</feature>
<dbReference type="PANTHER" id="PTHR46300">
    <property type="entry name" value="P450, PUTATIVE (EUROFUNG)-RELATED-RELATED"/>
    <property type="match status" value="1"/>
</dbReference>
<keyword evidence="7 9" id="KW-0408">Iron</keyword>
<comment type="similarity">
    <text evidence="3 10">Belongs to the cytochrome P450 family.</text>
</comment>
<evidence type="ECO:0000256" key="7">
    <source>
        <dbReference type="ARBA" id="ARBA00023004"/>
    </source>
</evidence>
<evidence type="ECO:0000256" key="10">
    <source>
        <dbReference type="RuleBase" id="RU000461"/>
    </source>
</evidence>
<comment type="cofactor">
    <cofactor evidence="1 9">
        <name>heme</name>
        <dbReference type="ChEBI" id="CHEBI:30413"/>
    </cofactor>
</comment>
<comment type="caution">
    <text evidence="11">The sequence shown here is derived from an EMBL/GenBank/DDBJ whole genome shotgun (WGS) entry which is preliminary data.</text>
</comment>
<evidence type="ECO:0000256" key="9">
    <source>
        <dbReference type="PIRSR" id="PIRSR602401-1"/>
    </source>
</evidence>
<reference evidence="11" key="1">
    <citation type="submission" date="2022-08" db="EMBL/GenBank/DDBJ databases">
        <title>A Global Phylogenomic Analysis of the Shiitake Genus Lentinula.</title>
        <authorList>
            <consortium name="DOE Joint Genome Institute"/>
            <person name="Sierra-Patev S."/>
            <person name="Min B."/>
            <person name="Naranjo-Ortiz M."/>
            <person name="Looney B."/>
            <person name="Konkel Z."/>
            <person name="Slot J.C."/>
            <person name="Sakamoto Y."/>
            <person name="Steenwyk J.L."/>
            <person name="Rokas A."/>
            <person name="Carro J."/>
            <person name="Camarero S."/>
            <person name="Ferreira P."/>
            <person name="Molpeceres G."/>
            <person name="Ruiz-Duenas F.J."/>
            <person name="Serrano A."/>
            <person name="Henrissat B."/>
            <person name="Drula E."/>
            <person name="Hughes K.W."/>
            <person name="Mata J.L."/>
            <person name="Ishikawa N.K."/>
            <person name="Vargas-Isla R."/>
            <person name="Ushijima S."/>
            <person name="Smith C.A."/>
            <person name="Ahrendt S."/>
            <person name="Andreopoulos W."/>
            <person name="He G."/>
            <person name="Labutti K."/>
            <person name="Lipzen A."/>
            <person name="Ng V."/>
            <person name="Riley R."/>
            <person name="Sandor L."/>
            <person name="Barry K."/>
            <person name="Martinez A.T."/>
            <person name="Xiao Y."/>
            <person name="Gibbons J.G."/>
            <person name="Terashima K."/>
            <person name="Grigoriev I.V."/>
            <person name="Hibbett D.S."/>
        </authorList>
    </citation>
    <scope>NUCLEOTIDE SEQUENCE</scope>
    <source>
        <strain evidence="11">JLM2183</strain>
    </source>
</reference>
<evidence type="ECO:0000313" key="11">
    <source>
        <dbReference type="EMBL" id="KAJ4487579.1"/>
    </source>
</evidence>
<proteinExistence type="inferred from homology"/>
<keyword evidence="8 10" id="KW-0503">Monooxygenase</keyword>
<keyword evidence="12" id="KW-1185">Reference proteome</keyword>
<evidence type="ECO:0000313" key="12">
    <source>
        <dbReference type="Proteomes" id="UP001150266"/>
    </source>
</evidence>
<dbReference type="InterPro" id="IPR050364">
    <property type="entry name" value="Cytochrome_P450_fung"/>
</dbReference>
<comment type="pathway">
    <text evidence="2">Secondary metabolite biosynthesis.</text>
</comment>
<evidence type="ECO:0000256" key="8">
    <source>
        <dbReference type="ARBA" id="ARBA00023033"/>
    </source>
</evidence>
<evidence type="ECO:0000256" key="1">
    <source>
        <dbReference type="ARBA" id="ARBA00001971"/>
    </source>
</evidence>
<accession>A0A9W9DUX3</accession>